<sequence>MNHPAPPKKSATVRSYQSRMHFRDRIKSSNTSIVARVASDISFVPANLASFAIQSCLYGVYLVLALTSICLIAGRNASRRCRGTSIYWSPSFVGAIGLFITITAHWVLIVNRAFSAFIRFPLGPLEFYGNLAETTQVVKTGFLVGTLAIGDALIIHRLWIVWGYNRYVIMFPIGTLIGLVVSGAGITYQFTRYKPGQTVFLSAAGRWITAETVFTFCTNVYCTAFISWRLWTQGRPIQPAYGGPSMRSVLAIMVESAAIYTIGTIFYLACYRSQSNLQLIVIDCWPAITGIARMAIYVRAALGWTHLEGKPSIVAPTQPLSFAVDTTRLEQADTDFDCPMDELNEGGNKGNGVVVLSNMQLGPFLKYCNMV</sequence>
<feature type="transmembrane region" description="Helical" evidence="1">
    <location>
        <begin position="51"/>
        <end position="74"/>
    </location>
</feature>
<accession>A0A8H6WMQ9</accession>
<organism evidence="2 3">
    <name type="scientific">Mycena sanguinolenta</name>
    <dbReference type="NCBI Taxonomy" id="230812"/>
    <lineage>
        <taxon>Eukaryota</taxon>
        <taxon>Fungi</taxon>
        <taxon>Dikarya</taxon>
        <taxon>Basidiomycota</taxon>
        <taxon>Agaricomycotina</taxon>
        <taxon>Agaricomycetes</taxon>
        <taxon>Agaricomycetidae</taxon>
        <taxon>Agaricales</taxon>
        <taxon>Marasmiineae</taxon>
        <taxon>Mycenaceae</taxon>
        <taxon>Mycena</taxon>
    </lineage>
</organism>
<protein>
    <submittedName>
        <fullName evidence="2">Uncharacterized protein</fullName>
    </submittedName>
</protein>
<keyword evidence="1" id="KW-0812">Transmembrane</keyword>
<feature type="transmembrane region" description="Helical" evidence="1">
    <location>
        <begin position="137"/>
        <end position="155"/>
    </location>
</feature>
<keyword evidence="1" id="KW-0472">Membrane</keyword>
<reference evidence="2" key="1">
    <citation type="submission" date="2020-05" db="EMBL/GenBank/DDBJ databases">
        <title>Mycena genomes resolve the evolution of fungal bioluminescence.</title>
        <authorList>
            <person name="Tsai I.J."/>
        </authorList>
    </citation>
    <scope>NUCLEOTIDE SEQUENCE</scope>
    <source>
        <strain evidence="2">160909Yilan</strain>
    </source>
</reference>
<dbReference type="EMBL" id="JACAZH010000118">
    <property type="protein sequence ID" value="KAF7324329.1"/>
    <property type="molecule type" value="Genomic_DNA"/>
</dbReference>
<name>A0A8H6WMQ9_9AGAR</name>
<feature type="transmembrane region" description="Helical" evidence="1">
    <location>
        <begin position="208"/>
        <end position="228"/>
    </location>
</feature>
<keyword evidence="3" id="KW-1185">Reference proteome</keyword>
<feature type="transmembrane region" description="Helical" evidence="1">
    <location>
        <begin position="86"/>
        <end position="109"/>
    </location>
</feature>
<comment type="caution">
    <text evidence="2">The sequence shown here is derived from an EMBL/GenBank/DDBJ whole genome shotgun (WGS) entry which is preliminary data.</text>
</comment>
<dbReference type="OrthoDB" id="2756618at2759"/>
<dbReference type="Proteomes" id="UP000623467">
    <property type="component" value="Unassembled WGS sequence"/>
</dbReference>
<evidence type="ECO:0000313" key="3">
    <source>
        <dbReference type="Proteomes" id="UP000623467"/>
    </source>
</evidence>
<evidence type="ECO:0000256" key="1">
    <source>
        <dbReference type="SAM" id="Phobius"/>
    </source>
</evidence>
<gene>
    <name evidence="2" type="ORF">MSAN_02523800</name>
</gene>
<keyword evidence="1" id="KW-1133">Transmembrane helix</keyword>
<feature type="transmembrane region" description="Helical" evidence="1">
    <location>
        <begin position="167"/>
        <end position="188"/>
    </location>
</feature>
<evidence type="ECO:0000313" key="2">
    <source>
        <dbReference type="EMBL" id="KAF7324329.1"/>
    </source>
</evidence>
<dbReference type="AlphaFoldDB" id="A0A8H6WMQ9"/>
<proteinExistence type="predicted"/>
<feature type="transmembrane region" description="Helical" evidence="1">
    <location>
        <begin position="249"/>
        <end position="269"/>
    </location>
</feature>